<sequence>MLKLATAEQNKFKIHKLARPRRKRESNADTCQVRADRCAASPGRDAVRAHSLIHRAGDGSPGPCGERWLQEAEVCQSAHNFTRVLLGRGDEARRLSGRTPADLLRRRHGQDDGGSEATLPVSAPR</sequence>
<evidence type="ECO:0000313" key="3">
    <source>
        <dbReference type="Proteomes" id="UP001153269"/>
    </source>
</evidence>
<dbReference type="EMBL" id="CADEAL010004051">
    <property type="protein sequence ID" value="CAB1450370.1"/>
    <property type="molecule type" value="Genomic_DNA"/>
</dbReference>
<proteinExistence type="predicted"/>
<accession>A0A9N7VLH6</accession>
<evidence type="ECO:0000256" key="1">
    <source>
        <dbReference type="SAM" id="MobiDB-lite"/>
    </source>
</evidence>
<gene>
    <name evidence="2" type="ORF">PLEPLA_LOCUS38059</name>
</gene>
<organism evidence="2 3">
    <name type="scientific">Pleuronectes platessa</name>
    <name type="common">European plaice</name>
    <dbReference type="NCBI Taxonomy" id="8262"/>
    <lineage>
        <taxon>Eukaryota</taxon>
        <taxon>Metazoa</taxon>
        <taxon>Chordata</taxon>
        <taxon>Craniata</taxon>
        <taxon>Vertebrata</taxon>
        <taxon>Euteleostomi</taxon>
        <taxon>Actinopterygii</taxon>
        <taxon>Neopterygii</taxon>
        <taxon>Teleostei</taxon>
        <taxon>Neoteleostei</taxon>
        <taxon>Acanthomorphata</taxon>
        <taxon>Carangaria</taxon>
        <taxon>Pleuronectiformes</taxon>
        <taxon>Pleuronectoidei</taxon>
        <taxon>Pleuronectidae</taxon>
        <taxon>Pleuronectes</taxon>
    </lineage>
</organism>
<protein>
    <submittedName>
        <fullName evidence="2">Uncharacterized protein</fullName>
    </submittedName>
</protein>
<evidence type="ECO:0000313" key="2">
    <source>
        <dbReference type="EMBL" id="CAB1450370.1"/>
    </source>
</evidence>
<reference evidence="2" key="1">
    <citation type="submission" date="2020-03" db="EMBL/GenBank/DDBJ databases">
        <authorList>
            <person name="Weist P."/>
        </authorList>
    </citation>
    <scope>NUCLEOTIDE SEQUENCE</scope>
</reference>
<comment type="caution">
    <text evidence="2">The sequence shown here is derived from an EMBL/GenBank/DDBJ whole genome shotgun (WGS) entry which is preliminary data.</text>
</comment>
<feature type="region of interest" description="Disordered" evidence="1">
    <location>
        <begin position="88"/>
        <end position="125"/>
    </location>
</feature>
<name>A0A9N7VLH6_PLEPL</name>
<dbReference type="AlphaFoldDB" id="A0A9N7VLH6"/>
<keyword evidence="3" id="KW-1185">Reference proteome</keyword>
<dbReference type="Proteomes" id="UP001153269">
    <property type="component" value="Unassembled WGS sequence"/>
</dbReference>